<evidence type="ECO:0000313" key="9">
    <source>
        <dbReference type="EMBL" id="CUN27650.1"/>
    </source>
</evidence>
<accession>A0A173VLH3</accession>
<dbReference type="InterPro" id="IPR050219">
    <property type="entry name" value="DnaG_primase"/>
</dbReference>
<dbReference type="Pfam" id="PF13481">
    <property type="entry name" value="AAA_25"/>
    <property type="match status" value="1"/>
</dbReference>
<dbReference type="InterPro" id="IPR036977">
    <property type="entry name" value="DNA_primase_Znf_CHC2"/>
</dbReference>
<keyword evidence="5" id="KW-0235">DNA replication</keyword>
<dbReference type="InterPro" id="IPR003593">
    <property type="entry name" value="AAA+_ATPase"/>
</dbReference>
<dbReference type="GO" id="GO:0000428">
    <property type="term" value="C:DNA-directed RNA polymerase complex"/>
    <property type="evidence" value="ECO:0007669"/>
    <property type="project" value="UniProtKB-KW"/>
</dbReference>
<evidence type="ECO:0000256" key="4">
    <source>
        <dbReference type="ARBA" id="ARBA00022695"/>
    </source>
</evidence>
<reference evidence="9 10" key="1">
    <citation type="submission" date="2015-09" db="EMBL/GenBank/DDBJ databases">
        <authorList>
            <consortium name="Pathogen Informatics"/>
        </authorList>
    </citation>
    <scope>NUCLEOTIDE SEQUENCE [LARGE SCALE GENOMIC DNA]</scope>
    <source>
        <strain evidence="9 10">2789STDY5834968</strain>
    </source>
</reference>
<evidence type="ECO:0000313" key="10">
    <source>
        <dbReference type="Proteomes" id="UP000095673"/>
    </source>
</evidence>
<dbReference type="RefSeq" id="WP_055238698.1">
    <property type="nucleotide sequence ID" value="NZ_CYXM01000021.1"/>
</dbReference>
<dbReference type="OrthoDB" id="9802530at2"/>
<dbReference type="Gene3D" id="3.90.580.10">
    <property type="entry name" value="Zinc finger, CHC2-type domain"/>
    <property type="match status" value="1"/>
</dbReference>
<evidence type="ECO:0000256" key="3">
    <source>
        <dbReference type="ARBA" id="ARBA00022679"/>
    </source>
</evidence>
<organism evidence="9 10">
    <name type="scientific">Agathobacter rectalis</name>
    <dbReference type="NCBI Taxonomy" id="39491"/>
    <lineage>
        <taxon>Bacteria</taxon>
        <taxon>Bacillati</taxon>
        <taxon>Bacillota</taxon>
        <taxon>Clostridia</taxon>
        <taxon>Lachnospirales</taxon>
        <taxon>Lachnospiraceae</taxon>
        <taxon>Agathobacter</taxon>
    </lineage>
</organism>
<keyword evidence="6" id="KW-0804">Transcription</keyword>
<name>A0A173VLH3_9FIRM</name>
<dbReference type="Gene3D" id="3.40.50.300">
    <property type="entry name" value="P-loop containing nucleotide triphosphate hydrolases"/>
    <property type="match status" value="1"/>
</dbReference>
<keyword evidence="4" id="KW-0548">Nucleotidyltransferase</keyword>
<sequence>MPRYTEEQIARANETDLVSFLRARGEKLKKSGKEYRWMKHDSLTVNYNEWYRFSGSKGGHPIDFLMEFYNMSFPEAVKTLINELPGEDKQEVKKMEQEDAGIHEGCPIPLEKVKLQLPKAYENNDRVREYLIKERKISEKIIDQMLAEGKIYEDAVKHNVIFIGYDPKGTVRYAGIRGTKEKYRGDAPGSEKAYGFSHTGTDDTLFVFEAPIDLLSFLSATGDGWETHHYISLGGVSEKALIQYLADHKKIRKIFLCLDNDTAGNAACEKLAEKIPDDKMVMRLRPVKKDWNECLTAGIDRKDMAEEIPLKKKQVQEENPIPVIKMSDVEEKVVQWLWYPFIPFGKVTLIQGNPGKGKTWLAMALCAYCTAGRKLPNALPIEPFNVFYQTAEDGVGDTIKPRLAKCGADMTRVRFINEEEKQLSMTDERIEKAIRQNNVKLMIMDPIQAYLGANVDMNRANEIRPLFRNLSNIAERTGCAIVLIGHLNKASGVQSDYRTLGSVDIAAAVRSILFVEKVEKEKSQDIRVVYQQKDSLAKKENPVAFSLSDDGLIWMGEYDISIDDLLAGNTGTKKETKLEKAKKLILELLGKRKMMCLEELEAELQAYEISARTGRDARKDLEDQLIYGWYQSRKTISLKKDS</sequence>
<dbReference type="GO" id="GO:0005737">
    <property type="term" value="C:cytoplasm"/>
    <property type="evidence" value="ECO:0007669"/>
    <property type="project" value="TreeGrafter"/>
</dbReference>
<dbReference type="InterPro" id="IPR027417">
    <property type="entry name" value="P-loop_NTPase"/>
</dbReference>
<dbReference type="GO" id="GO:0016779">
    <property type="term" value="F:nucleotidyltransferase activity"/>
    <property type="evidence" value="ECO:0007669"/>
    <property type="project" value="UniProtKB-KW"/>
</dbReference>
<dbReference type="InterPro" id="IPR034154">
    <property type="entry name" value="TOPRIM_DnaG/twinkle"/>
</dbReference>
<evidence type="ECO:0000256" key="2">
    <source>
        <dbReference type="ARBA" id="ARBA00022515"/>
    </source>
</evidence>
<dbReference type="Pfam" id="PF13154">
    <property type="entry name" value="DUF3991"/>
    <property type="match status" value="1"/>
</dbReference>
<dbReference type="PANTHER" id="PTHR30313:SF2">
    <property type="entry name" value="DNA PRIMASE"/>
    <property type="match status" value="1"/>
</dbReference>
<dbReference type="GO" id="GO:0003677">
    <property type="term" value="F:DNA binding"/>
    <property type="evidence" value="ECO:0007669"/>
    <property type="project" value="InterPro"/>
</dbReference>
<dbReference type="SMART" id="SM00382">
    <property type="entry name" value="AAA"/>
    <property type="match status" value="1"/>
</dbReference>
<evidence type="ECO:0000256" key="5">
    <source>
        <dbReference type="ARBA" id="ARBA00022705"/>
    </source>
</evidence>
<proteinExistence type="predicted"/>
<dbReference type="InterPro" id="IPR025054">
    <property type="entry name" value="DUF3991"/>
</dbReference>
<feature type="domain" description="Toprim" evidence="8">
    <location>
        <begin position="203"/>
        <end position="280"/>
    </location>
</feature>
<gene>
    <name evidence="9" type="ORF">ERS852580_03176</name>
</gene>
<evidence type="ECO:0000259" key="8">
    <source>
        <dbReference type="SMART" id="SM00493"/>
    </source>
</evidence>
<evidence type="ECO:0000259" key="7">
    <source>
        <dbReference type="SMART" id="SM00382"/>
    </source>
</evidence>
<feature type="domain" description="AAA+ ATPase" evidence="7">
    <location>
        <begin position="344"/>
        <end position="519"/>
    </location>
</feature>
<dbReference type="GO" id="GO:0008270">
    <property type="term" value="F:zinc ion binding"/>
    <property type="evidence" value="ECO:0007669"/>
    <property type="project" value="InterPro"/>
</dbReference>
<dbReference type="GO" id="GO:1990077">
    <property type="term" value="C:primosome complex"/>
    <property type="evidence" value="ECO:0007669"/>
    <property type="project" value="UniProtKB-KW"/>
</dbReference>
<dbReference type="CDD" id="cd01029">
    <property type="entry name" value="TOPRIM_primases"/>
    <property type="match status" value="1"/>
</dbReference>
<evidence type="ECO:0000256" key="6">
    <source>
        <dbReference type="ARBA" id="ARBA00023163"/>
    </source>
</evidence>
<dbReference type="Proteomes" id="UP000095673">
    <property type="component" value="Unassembled WGS sequence"/>
</dbReference>
<keyword evidence="3" id="KW-0808">Transferase</keyword>
<dbReference type="AlphaFoldDB" id="A0A173VLH3"/>
<dbReference type="InterPro" id="IPR006171">
    <property type="entry name" value="TOPRIM_dom"/>
</dbReference>
<dbReference type="Gene3D" id="3.40.1360.10">
    <property type="match status" value="1"/>
</dbReference>
<dbReference type="EMBL" id="CYXM01000021">
    <property type="protein sequence ID" value="CUN27650.1"/>
    <property type="molecule type" value="Genomic_DNA"/>
</dbReference>
<evidence type="ECO:0000256" key="1">
    <source>
        <dbReference type="ARBA" id="ARBA00022478"/>
    </source>
</evidence>
<dbReference type="SMART" id="SM00493">
    <property type="entry name" value="TOPRIM"/>
    <property type="match status" value="1"/>
</dbReference>
<dbReference type="SUPFAM" id="SSF52540">
    <property type="entry name" value="P-loop containing nucleoside triphosphate hydrolases"/>
    <property type="match status" value="1"/>
</dbReference>
<keyword evidence="1" id="KW-0240">DNA-directed RNA polymerase</keyword>
<dbReference type="SUPFAM" id="SSF57783">
    <property type="entry name" value="Zinc beta-ribbon"/>
    <property type="match status" value="1"/>
</dbReference>
<protein>
    <submittedName>
        <fullName evidence="9">DNA repair protein RadA</fullName>
    </submittedName>
</protein>
<dbReference type="PANTHER" id="PTHR30313">
    <property type="entry name" value="DNA PRIMASE"/>
    <property type="match status" value="1"/>
</dbReference>
<dbReference type="GO" id="GO:0006269">
    <property type="term" value="P:DNA replication, synthesis of primer"/>
    <property type="evidence" value="ECO:0007669"/>
    <property type="project" value="UniProtKB-KW"/>
</dbReference>
<keyword evidence="2" id="KW-0639">Primosome</keyword>
<dbReference type="Pfam" id="PF13155">
    <property type="entry name" value="Toprim_2"/>
    <property type="match status" value="1"/>
</dbReference>
<dbReference type="SUPFAM" id="SSF56731">
    <property type="entry name" value="DNA primase core"/>
    <property type="match status" value="1"/>
</dbReference>